<proteinExistence type="inferred from homology"/>
<dbReference type="FunFam" id="3.40.50.720:FF:000041">
    <property type="entry name" value="D-3-phosphoglycerate dehydrogenase"/>
    <property type="match status" value="1"/>
</dbReference>
<feature type="domain" description="Acetolactate synthase small subunit-like ACT" evidence="13">
    <location>
        <begin position="332"/>
        <end position="384"/>
    </location>
</feature>
<dbReference type="Pfam" id="PF22629">
    <property type="entry name" value="ACT_AHAS_ss"/>
    <property type="match status" value="1"/>
</dbReference>
<dbReference type="Proteomes" id="UP000824037">
    <property type="component" value="Unassembled WGS sequence"/>
</dbReference>
<dbReference type="GO" id="GO:0051287">
    <property type="term" value="F:NAD binding"/>
    <property type="evidence" value="ECO:0007669"/>
    <property type="project" value="InterPro"/>
</dbReference>
<evidence type="ECO:0000256" key="2">
    <source>
        <dbReference type="ARBA" id="ARBA00005854"/>
    </source>
</evidence>
<evidence type="ECO:0000256" key="7">
    <source>
        <dbReference type="ARBA" id="ARBA00029440"/>
    </source>
</evidence>
<evidence type="ECO:0000256" key="8">
    <source>
        <dbReference type="ARBA" id="ARBA00030455"/>
    </source>
</evidence>
<evidence type="ECO:0000313" key="15">
    <source>
        <dbReference type="Proteomes" id="UP000824037"/>
    </source>
</evidence>
<gene>
    <name evidence="14" type="primary">serA</name>
    <name evidence="14" type="ORF">H9815_20370</name>
</gene>
<evidence type="ECO:0000256" key="9">
    <source>
        <dbReference type="ARBA" id="ARBA00048126"/>
    </source>
</evidence>
<dbReference type="CDD" id="cd12176">
    <property type="entry name" value="PGDH_3"/>
    <property type="match status" value="1"/>
</dbReference>
<dbReference type="PANTHER" id="PTHR42789:SF1">
    <property type="entry name" value="D-ISOMER SPECIFIC 2-HYDROXYACID DEHYDROGENASE FAMILY PROTEIN (AFU_ORTHOLOGUE AFUA_6G10090)"/>
    <property type="match status" value="1"/>
</dbReference>
<keyword evidence="4" id="KW-0028">Amino-acid biosynthesis</keyword>
<reference evidence="14" key="1">
    <citation type="journal article" date="2021" name="PeerJ">
        <title>Extensive microbial diversity within the chicken gut microbiome revealed by metagenomics and culture.</title>
        <authorList>
            <person name="Gilroy R."/>
            <person name="Ravi A."/>
            <person name="Getino M."/>
            <person name="Pursley I."/>
            <person name="Horton D.L."/>
            <person name="Alikhan N.F."/>
            <person name="Baker D."/>
            <person name="Gharbi K."/>
            <person name="Hall N."/>
            <person name="Watson M."/>
            <person name="Adriaenssens E.M."/>
            <person name="Foster-Nyarko E."/>
            <person name="Jarju S."/>
            <person name="Secka A."/>
            <person name="Antonio M."/>
            <person name="Oren A."/>
            <person name="Chaudhuri R.R."/>
            <person name="La Ragione R."/>
            <person name="Hildebrand F."/>
            <person name="Pallen M.J."/>
        </authorList>
    </citation>
    <scope>NUCLEOTIDE SEQUENCE</scope>
    <source>
        <strain evidence="14">ChiGjej4B4-7305</strain>
    </source>
</reference>
<dbReference type="InterPro" id="IPR054480">
    <property type="entry name" value="AHAS_small-like_ACT"/>
</dbReference>
<dbReference type="NCBIfam" id="NF008759">
    <property type="entry name" value="PRK11790.1"/>
    <property type="match status" value="1"/>
</dbReference>
<comment type="similarity">
    <text evidence="2 10">Belongs to the D-isomer specific 2-hydroxyacid dehydrogenase family.</text>
</comment>
<dbReference type="AlphaFoldDB" id="A0A9D2J741"/>
<dbReference type="PROSITE" id="PS00671">
    <property type="entry name" value="D_2_HYDROXYACID_DH_3"/>
    <property type="match status" value="1"/>
</dbReference>
<comment type="catalytic activity">
    <reaction evidence="9">
        <text>(R)-2-hydroxyglutarate + NAD(+) = 2-oxoglutarate + NADH + H(+)</text>
        <dbReference type="Rhea" id="RHEA:49612"/>
        <dbReference type="ChEBI" id="CHEBI:15378"/>
        <dbReference type="ChEBI" id="CHEBI:15801"/>
        <dbReference type="ChEBI" id="CHEBI:16810"/>
        <dbReference type="ChEBI" id="CHEBI:57540"/>
        <dbReference type="ChEBI" id="CHEBI:57945"/>
        <dbReference type="EC" id="1.1.1.399"/>
    </reaction>
</comment>
<sequence length="405" mass="42358">MVKALLLENIHPLGTEMLEAAGMEVVTRSGGLDEDELIAALSGVQVLGIRSKTQITSRVLSSAPDLLAIGAFCIGTNQIDLQAAGQAGVVAFNAPFSNTRSVVELALAEIIALTRRLTEKDKSLHAGVWDKSANGSHEVRGRTLGIVGYGNIGTQLSVVAEALGMRVVFYDTAEKLALGNARRMPSLHALLAEADVVTLHVDGRPGNAGMFGAGEFAAMKQSAIFLNLSRGFLVDYSALRAEVLGGRISGAAVDVFPEEPKSQGDPFDSELRDLPNVILTPHVGGSTEEAQQDIGRFVAAKLRDYVNAGTTALSVNVPALILDHPSAGSQRIAHLHQNVPGVMAAANQELSDAGANIESQVLATAGSLGYAVTDVSGDLSADTVARIESMDATVRLRTLHPAVSD</sequence>
<accession>A0A9D2J741</accession>
<evidence type="ECO:0000259" key="11">
    <source>
        <dbReference type="Pfam" id="PF00389"/>
    </source>
</evidence>
<dbReference type="EMBL" id="DXBY01000347">
    <property type="protein sequence ID" value="HIZ38139.1"/>
    <property type="molecule type" value="Genomic_DNA"/>
</dbReference>
<dbReference type="PANTHER" id="PTHR42789">
    <property type="entry name" value="D-ISOMER SPECIFIC 2-HYDROXYACID DEHYDROGENASE FAMILY PROTEIN (AFU_ORTHOLOGUE AFUA_6G10090)"/>
    <property type="match status" value="1"/>
</dbReference>
<comment type="pathway">
    <text evidence="7">Amino-acid biosynthesis.</text>
</comment>
<evidence type="ECO:0000256" key="5">
    <source>
        <dbReference type="ARBA" id="ARBA00023002"/>
    </source>
</evidence>
<comment type="function">
    <text evidence="1">Catalyzes the reversible oxidation of 3-phospho-D-glycerate to 3-phosphonooxypyruvate, the first step of the phosphorylated L-serine biosynthesis pathway. Also catalyzes the reversible oxidation of 2-hydroxyglutarate to 2-oxoglutarate.</text>
</comment>
<dbReference type="SUPFAM" id="SSF52283">
    <property type="entry name" value="Formate/glycerate dehydrogenase catalytic domain-like"/>
    <property type="match status" value="1"/>
</dbReference>
<dbReference type="InterPro" id="IPR006139">
    <property type="entry name" value="D-isomer_2_OHA_DH_cat_dom"/>
</dbReference>
<protein>
    <recommendedName>
        <fullName evidence="8">2-oxoglutarate reductase</fullName>
        <ecNumber evidence="3">1.1.1.399</ecNumber>
    </recommendedName>
    <alternativeName>
        <fullName evidence="8">2-oxoglutarate reductase</fullName>
    </alternativeName>
</protein>
<evidence type="ECO:0000313" key="14">
    <source>
        <dbReference type="EMBL" id="HIZ38139.1"/>
    </source>
</evidence>
<dbReference type="GO" id="GO:0004617">
    <property type="term" value="F:phosphoglycerate dehydrogenase activity"/>
    <property type="evidence" value="ECO:0007669"/>
    <property type="project" value="UniProtKB-ARBA"/>
</dbReference>
<dbReference type="CDD" id="cd04901">
    <property type="entry name" value="ACT_3PGDH"/>
    <property type="match status" value="1"/>
</dbReference>
<evidence type="ECO:0000256" key="1">
    <source>
        <dbReference type="ARBA" id="ARBA00003800"/>
    </source>
</evidence>
<name>A0A9D2J741_9MICO</name>
<dbReference type="Gene3D" id="3.40.50.720">
    <property type="entry name" value="NAD(P)-binding Rossmann-like Domain"/>
    <property type="match status" value="2"/>
</dbReference>
<dbReference type="Gene3D" id="3.30.70.260">
    <property type="match status" value="1"/>
</dbReference>
<dbReference type="GO" id="GO:0047545">
    <property type="term" value="F:(S)-2-hydroxyglutarate dehydrogenase activity"/>
    <property type="evidence" value="ECO:0007669"/>
    <property type="project" value="UniProtKB-ARBA"/>
</dbReference>
<dbReference type="EC" id="1.1.1.399" evidence="3"/>
<dbReference type="InterPro" id="IPR050857">
    <property type="entry name" value="D-2-hydroxyacid_DH"/>
</dbReference>
<evidence type="ECO:0000259" key="13">
    <source>
        <dbReference type="Pfam" id="PF22629"/>
    </source>
</evidence>
<evidence type="ECO:0000256" key="6">
    <source>
        <dbReference type="ARBA" id="ARBA00023027"/>
    </source>
</evidence>
<keyword evidence="6" id="KW-0520">NAD</keyword>
<dbReference type="InterPro" id="IPR029752">
    <property type="entry name" value="D-isomer_DH_CS1"/>
</dbReference>
<dbReference type="InterPro" id="IPR045865">
    <property type="entry name" value="ACT-like_dom_sf"/>
</dbReference>
<feature type="domain" description="D-isomer specific 2-hydroxyacid dehydrogenase NAD-binding" evidence="12">
    <location>
        <begin position="108"/>
        <end position="284"/>
    </location>
</feature>
<dbReference type="PROSITE" id="PS00065">
    <property type="entry name" value="D_2_HYDROXYACID_DH_1"/>
    <property type="match status" value="1"/>
</dbReference>
<dbReference type="Pfam" id="PF02826">
    <property type="entry name" value="2-Hacid_dh_C"/>
    <property type="match status" value="1"/>
</dbReference>
<evidence type="ECO:0000256" key="3">
    <source>
        <dbReference type="ARBA" id="ARBA00013001"/>
    </source>
</evidence>
<feature type="domain" description="D-isomer specific 2-hydroxyacid dehydrogenase catalytic" evidence="11">
    <location>
        <begin position="5"/>
        <end position="316"/>
    </location>
</feature>
<dbReference type="SUPFAM" id="SSF51735">
    <property type="entry name" value="NAD(P)-binding Rossmann-fold domains"/>
    <property type="match status" value="1"/>
</dbReference>
<dbReference type="InterPro" id="IPR036291">
    <property type="entry name" value="NAD(P)-bd_dom_sf"/>
</dbReference>
<dbReference type="InterPro" id="IPR006140">
    <property type="entry name" value="D-isomer_DH_NAD-bd"/>
</dbReference>
<organism evidence="14 15">
    <name type="scientific">Candidatus Ruania gallistercoris</name>
    <dbReference type="NCBI Taxonomy" id="2838746"/>
    <lineage>
        <taxon>Bacteria</taxon>
        <taxon>Bacillati</taxon>
        <taxon>Actinomycetota</taxon>
        <taxon>Actinomycetes</taxon>
        <taxon>Micrococcales</taxon>
        <taxon>Ruaniaceae</taxon>
        <taxon>Ruania</taxon>
    </lineage>
</organism>
<evidence type="ECO:0000256" key="10">
    <source>
        <dbReference type="RuleBase" id="RU003719"/>
    </source>
</evidence>
<evidence type="ECO:0000259" key="12">
    <source>
        <dbReference type="Pfam" id="PF02826"/>
    </source>
</evidence>
<reference evidence="14" key="2">
    <citation type="submission" date="2021-04" db="EMBL/GenBank/DDBJ databases">
        <authorList>
            <person name="Gilroy R."/>
        </authorList>
    </citation>
    <scope>NUCLEOTIDE SEQUENCE</scope>
    <source>
        <strain evidence="14">ChiGjej4B4-7305</strain>
    </source>
</reference>
<dbReference type="InterPro" id="IPR029753">
    <property type="entry name" value="D-isomer_DH_CS"/>
</dbReference>
<dbReference type="GO" id="GO:0006564">
    <property type="term" value="P:L-serine biosynthetic process"/>
    <property type="evidence" value="ECO:0007669"/>
    <property type="project" value="UniProtKB-ARBA"/>
</dbReference>
<dbReference type="Pfam" id="PF00389">
    <property type="entry name" value="2-Hacid_dh"/>
    <property type="match status" value="1"/>
</dbReference>
<evidence type="ECO:0000256" key="4">
    <source>
        <dbReference type="ARBA" id="ARBA00022605"/>
    </source>
</evidence>
<comment type="caution">
    <text evidence="14">The sequence shown here is derived from an EMBL/GenBank/DDBJ whole genome shotgun (WGS) entry which is preliminary data.</text>
</comment>
<dbReference type="SUPFAM" id="SSF55021">
    <property type="entry name" value="ACT-like"/>
    <property type="match status" value="1"/>
</dbReference>
<keyword evidence="5 10" id="KW-0560">Oxidoreductase</keyword>